<dbReference type="AlphaFoldDB" id="A0A4R8FJX5"/>
<dbReference type="InterPro" id="IPR018704">
    <property type="entry name" value="SecYEG/CpoB_TPR"/>
</dbReference>
<evidence type="ECO:0000313" key="4">
    <source>
        <dbReference type="Proteomes" id="UP000295484"/>
    </source>
</evidence>
<gene>
    <name evidence="3" type="ORF">EV657_12753</name>
</gene>
<sequence>MTNPDSFIQEVTDEVRRDRLFAWMRRYGWIAALIIVGLVGAAAWREWSIARQEAAAQALGDSILDAIEIRDAAARAEALGRIGADGPAGALVALLAAAEAPDAAGRIAATERLDAVAADASLPPYLSDLAALKLVLMRGSDMTPEARLAALEPLAAPGRPFRTLALEQMAYAEIDADRTDAALDRLRGLLDDAEASADLRQRASRLIVALGGSPDAG</sequence>
<feature type="transmembrane region" description="Helical" evidence="1">
    <location>
        <begin position="27"/>
        <end position="44"/>
    </location>
</feature>
<evidence type="ECO:0000256" key="1">
    <source>
        <dbReference type="SAM" id="Phobius"/>
    </source>
</evidence>
<protein>
    <recommendedName>
        <fullName evidence="2">Ancillary SecYEG translocon subunit/Cell division coordinator CpoB TPR domain-containing protein</fullName>
    </recommendedName>
</protein>
<reference evidence="3 4" key="1">
    <citation type="submission" date="2019-03" db="EMBL/GenBank/DDBJ databases">
        <title>Genomic Encyclopedia of Type Strains, Phase IV (KMG-IV): sequencing the most valuable type-strain genomes for metagenomic binning, comparative biology and taxonomic classification.</title>
        <authorList>
            <person name="Goeker M."/>
        </authorList>
    </citation>
    <scope>NUCLEOTIDE SEQUENCE [LARGE SCALE GENOMIC DNA]</scope>
    <source>
        <strain evidence="3 4">JA181</strain>
    </source>
</reference>
<evidence type="ECO:0000313" key="3">
    <source>
        <dbReference type="EMBL" id="TDX23297.1"/>
    </source>
</evidence>
<proteinExistence type="predicted"/>
<feature type="domain" description="Ancillary SecYEG translocon subunit/Cell division coordinator CpoB TPR" evidence="2">
    <location>
        <begin position="23"/>
        <end position="151"/>
    </location>
</feature>
<keyword evidence="1" id="KW-1133">Transmembrane helix</keyword>
<organism evidence="3 4">
    <name type="scientific">Rhodovulum visakhapatnamense</name>
    <dbReference type="NCBI Taxonomy" id="364297"/>
    <lineage>
        <taxon>Bacteria</taxon>
        <taxon>Pseudomonadati</taxon>
        <taxon>Pseudomonadota</taxon>
        <taxon>Alphaproteobacteria</taxon>
        <taxon>Rhodobacterales</taxon>
        <taxon>Paracoccaceae</taxon>
        <taxon>Rhodovulum</taxon>
    </lineage>
</organism>
<dbReference type="EMBL" id="SOEB01000027">
    <property type="protein sequence ID" value="TDX23297.1"/>
    <property type="molecule type" value="Genomic_DNA"/>
</dbReference>
<dbReference type="Pfam" id="PF09976">
    <property type="entry name" value="TPR_21"/>
    <property type="match status" value="1"/>
</dbReference>
<accession>A0A4R8FJX5</accession>
<name>A0A4R8FJX5_9RHOB</name>
<dbReference type="Proteomes" id="UP000295484">
    <property type="component" value="Unassembled WGS sequence"/>
</dbReference>
<dbReference type="RefSeq" id="WP_134079273.1">
    <property type="nucleotide sequence ID" value="NZ_SOEB01000027.1"/>
</dbReference>
<keyword evidence="1" id="KW-0812">Transmembrane</keyword>
<keyword evidence="1" id="KW-0472">Membrane</keyword>
<comment type="caution">
    <text evidence="3">The sequence shown here is derived from an EMBL/GenBank/DDBJ whole genome shotgun (WGS) entry which is preliminary data.</text>
</comment>
<evidence type="ECO:0000259" key="2">
    <source>
        <dbReference type="Pfam" id="PF09976"/>
    </source>
</evidence>